<proteinExistence type="predicted"/>
<dbReference type="InterPro" id="IPR017970">
    <property type="entry name" value="Homeobox_CS"/>
</dbReference>
<gene>
    <name evidence="9" type="ORF">B0H16DRAFT_1490108</name>
</gene>
<keyword evidence="3 5" id="KW-0371">Homeobox</keyword>
<reference evidence="9" key="1">
    <citation type="submission" date="2023-03" db="EMBL/GenBank/DDBJ databases">
        <title>Massive genome expansion in bonnet fungi (Mycena s.s.) driven by repeated elements and novel gene families across ecological guilds.</title>
        <authorList>
            <consortium name="Lawrence Berkeley National Laboratory"/>
            <person name="Harder C.B."/>
            <person name="Miyauchi S."/>
            <person name="Viragh M."/>
            <person name="Kuo A."/>
            <person name="Thoen E."/>
            <person name="Andreopoulos B."/>
            <person name="Lu D."/>
            <person name="Skrede I."/>
            <person name="Drula E."/>
            <person name="Henrissat B."/>
            <person name="Morin E."/>
            <person name="Kohler A."/>
            <person name="Barry K."/>
            <person name="LaButti K."/>
            <person name="Morin E."/>
            <person name="Salamov A."/>
            <person name="Lipzen A."/>
            <person name="Mereny Z."/>
            <person name="Hegedus B."/>
            <person name="Baldrian P."/>
            <person name="Stursova M."/>
            <person name="Weitz H."/>
            <person name="Taylor A."/>
            <person name="Grigoriev I.V."/>
            <person name="Nagy L.G."/>
            <person name="Martin F."/>
            <person name="Kauserud H."/>
        </authorList>
    </citation>
    <scope>NUCLEOTIDE SEQUENCE</scope>
    <source>
        <strain evidence="9">CBHHK182m</strain>
    </source>
</reference>
<feature type="domain" description="Homeobox" evidence="8">
    <location>
        <begin position="211"/>
        <end position="271"/>
    </location>
</feature>
<protein>
    <recommendedName>
        <fullName evidence="8">Homeobox domain-containing protein</fullName>
    </recommendedName>
</protein>
<feature type="compositionally biased region" description="Low complexity" evidence="7">
    <location>
        <begin position="67"/>
        <end position="87"/>
    </location>
</feature>
<dbReference type="AlphaFoldDB" id="A0AAD7KJK6"/>
<name>A0AAD7KJK6_9AGAR</name>
<dbReference type="EMBL" id="JARKIB010000001">
    <property type="protein sequence ID" value="KAJ7786335.1"/>
    <property type="molecule type" value="Genomic_DNA"/>
</dbReference>
<feature type="region of interest" description="Disordered" evidence="7">
    <location>
        <begin position="268"/>
        <end position="361"/>
    </location>
</feature>
<dbReference type="Gene3D" id="1.10.10.60">
    <property type="entry name" value="Homeodomain-like"/>
    <property type="match status" value="3"/>
</dbReference>
<dbReference type="InterPro" id="IPR009057">
    <property type="entry name" value="Homeodomain-like_sf"/>
</dbReference>
<organism evidence="9 10">
    <name type="scientific">Mycena metata</name>
    <dbReference type="NCBI Taxonomy" id="1033252"/>
    <lineage>
        <taxon>Eukaryota</taxon>
        <taxon>Fungi</taxon>
        <taxon>Dikarya</taxon>
        <taxon>Basidiomycota</taxon>
        <taxon>Agaricomycotina</taxon>
        <taxon>Agaricomycetes</taxon>
        <taxon>Agaricomycetidae</taxon>
        <taxon>Agaricales</taxon>
        <taxon>Marasmiineae</taxon>
        <taxon>Mycenaceae</taxon>
        <taxon>Mycena</taxon>
    </lineage>
</organism>
<dbReference type="PANTHER" id="PTHR24324">
    <property type="entry name" value="HOMEOBOX PROTEIN HHEX"/>
    <property type="match status" value="1"/>
</dbReference>
<dbReference type="PROSITE" id="PS00027">
    <property type="entry name" value="HOMEOBOX_1"/>
    <property type="match status" value="1"/>
</dbReference>
<dbReference type="PROSITE" id="PS50071">
    <property type="entry name" value="HOMEOBOX_2"/>
    <property type="match status" value="3"/>
</dbReference>
<feature type="DNA-binding region" description="Homeobox" evidence="5">
    <location>
        <begin position="213"/>
        <end position="272"/>
    </location>
</feature>
<dbReference type="SMART" id="SM00389">
    <property type="entry name" value="HOX"/>
    <property type="match status" value="3"/>
</dbReference>
<dbReference type="SUPFAM" id="SSF46689">
    <property type="entry name" value="Homeodomain-like"/>
    <property type="match status" value="3"/>
</dbReference>
<keyword evidence="10" id="KW-1185">Reference proteome</keyword>
<feature type="compositionally biased region" description="Basic residues" evidence="7">
    <location>
        <begin position="268"/>
        <end position="277"/>
    </location>
</feature>
<dbReference type="PANTHER" id="PTHR24324:SF5">
    <property type="entry name" value="HEMATOPOIETICALLY-EXPRESSED HOMEOBOX PROTEIN HHEX"/>
    <property type="match status" value="1"/>
</dbReference>
<sequence length="404" mass="44358">MPPTKTRGRHRHSPSQLAALNELWEETEHPTLAQRTALAASIGLPPTSVNSYFQNSRAKKRPRGLATVPSSALPTSTSPPTIPSFPNSADFLSESESRLHRMRPSLAQVDELEKSYISNPHPTVDEMQLMADSIGIRYQSVTNWFQRQEQVPEDGDASRPFPPAPDQPSLTERGRRASSFAADDSLVSRSRRASSRRSATPYSSSSAVISLSARQRRARPEPVQLDALKRLFNKTPTPTIEERSTLAVEIGMEIGKVTNWFRNLRQSARKREKKVGRRGGGGASDDDMDYTDGYGTPSASASASRAGTPSSSVERGDGRRRHLRPRMHSSDEDDEEDDEDPQEAVTPSPSQSPSPASSPSLARVLDYSVAAALQDAMAQMAKEDKFKDMAADALLLLEFQATCR</sequence>
<feature type="compositionally biased region" description="Basic residues" evidence="7">
    <location>
        <begin position="318"/>
        <end position="327"/>
    </location>
</feature>
<evidence type="ECO:0000256" key="3">
    <source>
        <dbReference type="ARBA" id="ARBA00023155"/>
    </source>
</evidence>
<dbReference type="GO" id="GO:0000981">
    <property type="term" value="F:DNA-binding transcription factor activity, RNA polymerase II-specific"/>
    <property type="evidence" value="ECO:0007669"/>
    <property type="project" value="InterPro"/>
</dbReference>
<dbReference type="CDD" id="cd00086">
    <property type="entry name" value="homeodomain"/>
    <property type="match status" value="3"/>
</dbReference>
<keyword evidence="2 5" id="KW-0238">DNA-binding</keyword>
<dbReference type="InterPro" id="IPR001356">
    <property type="entry name" value="HD"/>
</dbReference>
<dbReference type="GO" id="GO:0000978">
    <property type="term" value="F:RNA polymerase II cis-regulatory region sequence-specific DNA binding"/>
    <property type="evidence" value="ECO:0007669"/>
    <property type="project" value="TreeGrafter"/>
</dbReference>
<dbReference type="InterPro" id="IPR051000">
    <property type="entry name" value="Homeobox_DNA-bind_prot"/>
</dbReference>
<evidence type="ECO:0000256" key="1">
    <source>
        <dbReference type="ARBA" id="ARBA00004123"/>
    </source>
</evidence>
<evidence type="ECO:0000256" key="6">
    <source>
        <dbReference type="RuleBase" id="RU000682"/>
    </source>
</evidence>
<evidence type="ECO:0000256" key="4">
    <source>
        <dbReference type="ARBA" id="ARBA00023242"/>
    </source>
</evidence>
<evidence type="ECO:0000259" key="8">
    <source>
        <dbReference type="PROSITE" id="PS50071"/>
    </source>
</evidence>
<feature type="compositionally biased region" description="Low complexity" evidence="7">
    <location>
        <begin position="196"/>
        <end position="212"/>
    </location>
</feature>
<feature type="region of interest" description="Disordered" evidence="7">
    <location>
        <begin position="149"/>
        <end position="222"/>
    </location>
</feature>
<dbReference type="Proteomes" id="UP001215598">
    <property type="component" value="Unassembled WGS sequence"/>
</dbReference>
<evidence type="ECO:0000313" key="9">
    <source>
        <dbReference type="EMBL" id="KAJ7786335.1"/>
    </source>
</evidence>
<feature type="compositionally biased region" description="Acidic residues" evidence="7">
    <location>
        <begin position="331"/>
        <end position="342"/>
    </location>
</feature>
<feature type="compositionally biased region" description="Low complexity" evidence="7">
    <location>
        <begin position="347"/>
        <end position="360"/>
    </location>
</feature>
<comment type="subcellular location">
    <subcellularLocation>
        <location evidence="1 5 6">Nucleus</location>
    </subcellularLocation>
</comment>
<feature type="domain" description="Homeobox" evidence="8">
    <location>
        <begin position="95"/>
        <end position="155"/>
    </location>
</feature>
<dbReference type="GO" id="GO:0005634">
    <property type="term" value="C:nucleus"/>
    <property type="evidence" value="ECO:0007669"/>
    <property type="project" value="UniProtKB-SubCell"/>
</dbReference>
<dbReference type="GO" id="GO:0030154">
    <property type="term" value="P:cell differentiation"/>
    <property type="evidence" value="ECO:0007669"/>
    <property type="project" value="TreeGrafter"/>
</dbReference>
<feature type="compositionally biased region" description="Polar residues" evidence="7">
    <location>
        <begin position="297"/>
        <end position="313"/>
    </location>
</feature>
<comment type="caution">
    <text evidence="9">The sequence shown here is derived from an EMBL/GenBank/DDBJ whole genome shotgun (WGS) entry which is preliminary data.</text>
</comment>
<feature type="domain" description="Homeobox" evidence="8">
    <location>
        <begin position="3"/>
        <end position="63"/>
    </location>
</feature>
<evidence type="ECO:0000256" key="7">
    <source>
        <dbReference type="SAM" id="MobiDB-lite"/>
    </source>
</evidence>
<evidence type="ECO:0000256" key="2">
    <source>
        <dbReference type="ARBA" id="ARBA00023125"/>
    </source>
</evidence>
<evidence type="ECO:0000256" key="5">
    <source>
        <dbReference type="PROSITE-ProRule" id="PRU00108"/>
    </source>
</evidence>
<accession>A0AAD7KJK6</accession>
<feature type="region of interest" description="Disordered" evidence="7">
    <location>
        <begin position="55"/>
        <end position="87"/>
    </location>
</feature>
<dbReference type="Pfam" id="PF00046">
    <property type="entry name" value="Homeodomain"/>
    <property type="match status" value="3"/>
</dbReference>
<evidence type="ECO:0000313" key="10">
    <source>
        <dbReference type="Proteomes" id="UP001215598"/>
    </source>
</evidence>
<keyword evidence="4 5" id="KW-0539">Nucleus</keyword>
<feature type="DNA-binding region" description="Homeobox" evidence="5">
    <location>
        <begin position="97"/>
        <end position="156"/>
    </location>
</feature>
<feature type="DNA-binding region" description="Homeobox" evidence="5">
    <location>
        <begin position="5"/>
        <end position="64"/>
    </location>
</feature>